<name>A0A4E9ELQ1_GIBZA</name>
<evidence type="ECO:0000256" key="2">
    <source>
        <dbReference type="ARBA" id="ARBA00023043"/>
    </source>
</evidence>
<feature type="transmembrane region" description="Helical" evidence="5">
    <location>
        <begin position="64"/>
        <end position="85"/>
    </location>
</feature>
<accession>A0A4E9ELQ1</accession>
<dbReference type="PANTHER" id="PTHR24126:SF14">
    <property type="entry name" value="ANK_REP_REGION DOMAIN-CONTAINING PROTEIN"/>
    <property type="match status" value="1"/>
</dbReference>
<evidence type="ECO:0000256" key="3">
    <source>
        <dbReference type="PROSITE-ProRule" id="PRU00023"/>
    </source>
</evidence>
<dbReference type="InterPro" id="IPR002110">
    <property type="entry name" value="Ankyrin_rpt"/>
</dbReference>
<dbReference type="SUPFAM" id="SSF48403">
    <property type="entry name" value="Ankyrin repeat"/>
    <property type="match status" value="1"/>
</dbReference>
<feature type="region of interest" description="Disordered" evidence="4">
    <location>
        <begin position="562"/>
        <end position="587"/>
    </location>
</feature>
<dbReference type="Gene3D" id="1.25.40.20">
    <property type="entry name" value="Ankyrin repeat-containing domain"/>
    <property type="match status" value="3"/>
</dbReference>
<dbReference type="PANTHER" id="PTHR24126">
    <property type="entry name" value="ANKYRIN REPEAT, PH AND SEC7 DOMAIN CONTAINING PROTEIN SECG-RELATED"/>
    <property type="match status" value="1"/>
</dbReference>
<feature type="compositionally biased region" description="Acidic residues" evidence="4">
    <location>
        <begin position="682"/>
        <end position="692"/>
    </location>
</feature>
<feature type="region of interest" description="Disordered" evidence="4">
    <location>
        <begin position="304"/>
        <end position="330"/>
    </location>
</feature>
<dbReference type="EMBL" id="CAAKMV010000185">
    <property type="protein sequence ID" value="VIO63872.1"/>
    <property type="molecule type" value="Genomic_DNA"/>
</dbReference>
<protein>
    <submittedName>
        <fullName evidence="7">Uncharacterized protein</fullName>
    </submittedName>
</protein>
<dbReference type="PROSITE" id="PS50297">
    <property type="entry name" value="ANK_REP_REGION"/>
    <property type="match status" value="6"/>
</dbReference>
<dbReference type="SMART" id="SM00248">
    <property type="entry name" value="ANK"/>
    <property type="match status" value="10"/>
</dbReference>
<dbReference type="InterPro" id="IPR036770">
    <property type="entry name" value="Ankyrin_rpt-contain_sf"/>
</dbReference>
<dbReference type="Pfam" id="PF12796">
    <property type="entry name" value="Ank_2"/>
    <property type="match status" value="3"/>
</dbReference>
<feature type="signal peptide" evidence="6">
    <location>
        <begin position="1"/>
        <end position="23"/>
    </location>
</feature>
<gene>
    <name evidence="7" type="ORF">FUG_LOCUS542010</name>
</gene>
<evidence type="ECO:0000313" key="7">
    <source>
        <dbReference type="EMBL" id="VIO63872.1"/>
    </source>
</evidence>
<keyword evidence="6" id="KW-0732">Signal</keyword>
<feature type="chain" id="PRO_5026332963" evidence="6">
    <location>
        <begin position="24"/>
        <end position="1387"/>
    </location>
</feature>
<reference evidence="7" key="1">
    <citation type="submission" date="2019-04" db="EMBL/GenBank/DDBJ databases">
        <authorList>
            <person name="Melise S."/>
            <person name="Noan J."/>
            <person name="Okalmin O."/>
        </authorList>
    </citation>
    <scope>NUCLEOTIDE SEQUENCE</scope>
    <source>
        <strain evidence="7">FN9</strain>
    </source>
</reference>
<keyword evidence="5" id="KW-1133">Transmembrane helix</keyword>
<evidence type="ECO:0000256" key="5">
    <source>
        <dbReference type="SAM" id="Phobius"/>
    </source>
</evidence>
<keyword evidence="1" id="KW-0677">Repeat</keyword>
<feature type="repeat" description="ANK" evidence="3">
    <location>
        <begin position="1280"/>
        <end position="1312"/>
    </location>
</feature>
<keyword evidence="5" id="KW-0812">Transmembrane</keyword>
<feature type="repeat" description="ANK" evidence="3">
    <location>
        <begin position="1114"/>
        <end position="1146"/>
    </location>
</feature>
<feature type="transmembrane region" description="Helical" evidence="5">
    <location>
        <begin position="195"/>
        <end position="214"/>
    </location>
</feature>
<feature type="repeat" description="ANK" evidence="3">
    <location>
        <begin position="1082"/>
        <end position="1102"/>
    </location>
</feature>
<feature type="repeat" description="ANK" evidence="3">
    <location>
        <begin position="1049"/>
        <end position="1081"/>
    </location>
</feature>
<feature type="compositionally biased region" description="Polar residues" evidence="4">
    <location>
        <begin position="669"/>
        <end position="679"/>
    </location>
</feature>
<feature type="repeat" description="ANK" evidence="3">
    <location>
        <begin position="1147"/>
        <end position="1179"/>
    </location>
</feature>
<evidence type="ECO:0000256" key="4">
    <source>
        <dbReference type="SAM" id="MobiDB-lite"/>
    </source>
</evidence>
<feature type="repeat" description="ANK" evidence="3">
    <location>
        <begin position="1313"/>
        <end position="1345"/>
    </location>
</feature>
<evidence type="ECO:0000256" key="1">
    <source>
        <dbReference type="ARBA" id="ARBA00022737"/>
    </source>
</evidence>
<feature type="transmembrane region" description="Helical" evidence="5">
    <location>
        <begin position="336"/>
        <end position="358"/>
    </location>
</feature>
<proteinExistence type="predicted"/>
<feature type="region of interest" description="Disordered" evidence="4">
    <location>
        <begin position="665"/>
        <end position="700"/>
    </location>
</feature>
<feature type="transmembrane region" description="Helical" evidence="5">
    <location>
        <begin position="234"/>
        <end position="257"/>
    </location>
</feature>
<keyword evidence="5" id="KW-0472">Membrane</keyword>
<dbReference type="PROSITE" id="PS50088">
    <property type="entry name" value="ANK_REPEAT"/>
    <property type="match status" value="6"/>
</dbReference>
<keyword evidence="2 3" id="KW-0040">ANK repeat</keyword>
<evidence type="ECO:0000256" key="6">
    <source>
        <dbReference type="SAM" id="SignalP"/>
    </source>
</evidence>
<organism evidence="7">
    <name type="scientific">Gibberella zeae</name>
    <name type="common">Wheat head blight fungus</name>
    <name type="synonym">Fusarium graminearum</name>
    <dbReference type="NCBI Taxonomy" id="5518"/>
    <lineage>
        <taxon>Eukaryota</taxon>
        <taxon>Fungi</taxon>
        <taxon>Dikarya</taxon>
        <taxon>Ascomycota</taxon>
        <taxon>Pezizomycotina</taxon>
        <taxon>Sordariomycetes</taxon>
        <taxon>Hypocreomycetidae</taxon>
        <taxon>Hypocreales</taxon>
        <taxon>Nectriaceae</taxon>
        <taxon>Fusarium</taxon>
    </lineage>
</organism>
<sequence>MTGSMSVIAKSLLITTLVTGSRASDDGDDFSNNLFSDLAPLLALFGERVTMQFMSQSEGWADNIILAMAPIGIITTIVASIRVGGPPWLKAVIGRARENLAVSEVEFMSSTSKEVCEVWNGQEVVRCMGLAPVIEFICLLQFADAGQSDNQPNPTIEVLKLEEAIAKGYIKDLDTSGDSPNIILNCHPSANRRELWLFAAFGTFLQLGVLTYSGFATYHPALKFQKDKKPIESYAYPCTAISTLVLVLGMMLCGHVVESSTDEKRYQAVAGWKTRMVWLQQTKTVSDQVFNSYMVYAKDDRQTITTSRRSNRHGKDKSNTTRTGSTAPGGDDPSTFLNVVTITGTGITLCGVVIQFFGLRGMHWSASIAQLGAILVMVCVKAWVRRGLAKSPEREPLPSGFELDLFTTSLGGIATEAWSGGQGNDNVSVNTRLPGGAKTPRNEWRVVTGRSSALNVSKFNHVSAAEPCDGSIFDAQALLDARKSLAHLAGWKGPASAEAVSLARAIECTLDADLETRYSGAKEQRISIPLSSQVTGWKVDASLIEAILSLWLSTAEEKDSSQDKDTLSNITNGIKHQKPKSQDDWLRSKGTMTKHSLRLVGRCTPSLVRDLLWWIHRDLLSVFEIQERQVGSLRATLQMDKHRVVGYTQQDDGSEPHSLQLQYLDRDNSGFNDDGNTFISDTDSDGDDDEDISANGNNGNYAWDVADDASDQSFHGYVSSDDDIEHPNDHDRQCGTGTITMLGNESYQSLRALYAIDLFSSFTRAMAKAMNTPIPGGAEQIQSKSDTGDAIWTIFTLRNNHLSNLIQDIHSTGLGSLDQIYLSVITPLSQENVLPQLDAVVNLALQRSRRHERSQKWKEAGNDLVWLFRLANRTFSSGDNIVAKATANLMEYERLISRVLRISMERNFEPYDMVGTRDLKRLLKRLQQELEAADPDLKELLWKKYKILRPLSRQCLTFEASEASVQLQNPGGSLSDQTDILERTALHYYVFVRIPIKFHNCMRGQHEVNAQDLLARTALHYMCLHDAGRLDVAQWLLDYGADPSMTARDGSTPLHYAAMRGDEKKTRMLIEAGSTVDTSDLAGRSPLHTAAVNGHAAVMEYLWDKSRPERRDRWGWTVLHLAAISGSRSVMELLFKLNCDKDARDRCGRTALNLAVLAGKEAMVTFLIDEGFDTKAKDNSSSDVFDHAVIAGKVGMFQLLINRGLGKECNGMEFSDPLAVSLRYGHEAVTRLLISSGINYNWKDLSERNLLHYASMAPTNTTLMQEFIDAGCDINSRDDFGDSPLHFAIYSSIASNVKFLIEIGANIDQTNNLGHTALWEAISRGKVRHVQMLLDNGASLDVISVDHNPETLVSMALRLANKKIIDLIRRHQAKPRSVSQGVSQAPI</sequence>